<keyword evidence="1" id="KW-0732">Signal</keyword>
<dbReference type="EMBL" id="CAJFCV020000006">
    <property type="protein sequence ID" value="CAG9129281.1"/>
    <property type="molecule type" value="Genomic_DNA"/>
</dbReference>
<evidence type="ECO:0000313" key="4">
    <source>
        <dbReference type="Proteomes" id="UP000659654"/>
    </source>
</evidence>
<feature type="chain" id="PRO_5035399911" evidence="1">
    <location>
        <begin position="20"/>
        <end position="187"/>
    </location>
</feature>
<dbReference type="OrthoDB" id="10313066at2759"/>
<keyword evidence="4" id="KW-1185">Reference proteome</keyword>
<reference evidence="2" key="2">
    <citation type="submission" date="2020-09" db="EMBL/GenBank/DDBJ databases">
        <authorList>
            <person name="Kikuchi T."/>
        </authorList>
    </citation>
    <scope>NUCLEOTIDE SEQUENCE</scope>
    <source>
        <strain evidence="2">Ka4C1</strain>
    </source>
</reference>
<evidence type="ECO:0000313" key="2">
    <source>
        <dbReference type="EMBL" id="CAD5233834.1"/>
    </source>
</evidence>
<dbReference type="Proteomes" id="UP000095284">
    <property type="component" value="Unplaced"/>
</dbReference>
<organism evidence="3 5">
    <name type="scientific">Bursaphelenchus xylophilus</name>
    <name type="common">Pinewood nematode worm</name>
    <name type="synonym">Aphelenchoides xylophilus</name>
    <dbReference type="NCBI Taxonomy" id="6326"/>
    <lineage>
        <taxon>Eukaryota</taxon>
        <taxon>Metazoa</taxon>
        <taxon>Ecdysozoa</taxon>
        <taxon>Nematoda</taxon>
        <taxon>Chromadorea</taxon>
        <taxon>Rhabditida</taxon>
        <taxon>Tylenchina</taxon>
        <taxon>Tylenchomorpha</taxon>
        <taxon>Aphelenchoidea</taxon>
        <taxon>Aphelenchoididae</taxon>
        <taxon>Bursaphelenchus</taxon>
    </lineage>
</organism>
<proteinExistence type="predicted"/>
<dbReference type="AlphaFoldDB" id="A0A1I7SKX4"/>
<evidence type="ECO:0000256" key="1">
    <source>
        <dbReference type="SAM" id="SignalP"/>
    </source>
</evidence>
<dbReference type="Proteomes" id="UP000582659">
    <property type="component" value="Unassembled WGS sequence"/>
</dbReference>
<name>A0A1I7SKX4_BURXY</name>
<dbReference type="Proteomes" id="UP000659654">
    <property type="component" value="Unassembled WGS sequence"/>
</dbReference>
<gene>
    <name evidence="2" type="ORF">BXYJ_LOCUS13925</name>
</gene>
<evidence type="ECO:0000313" key="3">
    <source>
        <dbReference type="Proteomes" id="UP000095284"/>
    </source>
</evidence>
<reference evidence="5" key="1">
    <citation type="submission" date="2016-11" db="UniProtKB">
        <authorList>
            <consortium name="WormBaseParasite"/>
        </authorList>
    </citation>
    <scope>IDENTIFICATION</scope>
</reference>
<dbReference type="EMBL" id="CAJFDI010000006">
    <property type="protein sequence ID" value="CAD5233834.1"/>
    <property type="molecule type" value="Genomic_DNA"/>
</dbReference>
<sequence>MSLLKTGILLVLGVVIVAAKSRYDVLVPDFEELAKNRTDKYFDGLDKKQRDLLVELVMADEAKPTPKAVEATQDPAVFKKAVRLSADLLLEHKVDRKLVEFIVEMLHQTNNNTQFADEDEQIQNELYVIGKILAKYDVLGEKEKKLADQIFPDYANAMYHVPQLREWSKAPEKHSIAYFRFKNQLQG</sequence>
<protein>
    <submittedName>
        <fullName evidence="2">(pine wood nematode) hypothetical protein</fullName>
    </submittedName>
</protein>
<feature type="signal peptide" evidence="1">
    <location>
        <begin position="1"/>
        <end position="19"/>
    </location>
</feature>
<accession>A0A1I7SKX4</accession>
<dbReference type="WBParaSite" id="BXY_1370600.1">
    <property type="protein sequence ID" value="BXY_1370600.1"/>
    <property type="gene ID" value="BXY_1370600"/>
</dbReference>
<evidence type="ECO:0000313" key="5">
    <source>
        <dbReference type="WBParaSite" id="BXY_1370600.1"/>
    </source>
</evidence>